<evidence type="ECO:0000313" key="3">
    <source>
        <dbReference type="Proteomes" id="UP000244855"/>
    </source>
</evidence>
<feature type="compositionally biased region" description="Polar residues" evidence="1">
    <location>
        <begin position="120"/>
        <end position="152"/>
    </location>
</feature>
<gene>
    <name evidence="2" type="ORF">DM02DRAFT_729681</name>
</gene>
<dbReference type="EMBL" id="KZ805407">
    <property type="protein sequence ID" value="PVH98713.1"/>
    <property type="molecule type" value="Genomic_DNA"/>
</dbReference>
<feature type="compositionally biased region" description="Polar residues" evidence="1">
    <location>
        <begin position="273"/>
        <end position="287"/>
    </location>
</feature>
<dbReference type="OrthoDB" id="3786824at2759"/>
<dbReference type="AlphaFoldDB" id="A0A2V1DM47"/>
<reference evidence="2 3" key="1">
    <citation type="journal article" date="2018" name="Sci. Rep.">
        <title>Comparative genomics provides insights into the lifestyle and reveals functional heterogeneity of dark septate endophytic fungi.</title>
        <authorList>
            <person name="Knapp D.G."/>
            <person name="Nemeth J.B."/>
            <person name="Barry K."/>
            <person name="Hainaut M."/>
            <person name="Henrissat B."/>
            <person name="Johnson J."/>
            <person name="Kuo A."/>
            <person name="Lim J.H.P."/>
            <person name="Lipzen A."/>
            <person name="Nolan M."/>
            <person name="Ohm R.A."/>
            <person name="Tamas L."/>
            <person name="Grigoriev I.V."/>
            <person name="Spatafora J.W."/>
            <person name="Nagy L.G."/>
            <person name="Kovacs G.M."/>
        </authorList>
    </citation>
    <scope>NUCLEOTIDE SEQUENCE [LARGE SCALE GENOMIC DNA]</scope>
    <source>
        <strain evidence="2 3">DSE2036</strain>
    </source>
</reference>
<proteinExistence type="predicted"/>
<feature type="region of interest" description="Disordered" evidence="1">
    <location>
        <begin position="222"/>
        <end position="333"/>
    </location>
</feature>
<accession>A0A2V1DM47</accession>
<feature type="compositionally biased region" description="Polar residues" evidence="1">
    <location>
        <begin position="166"/>
        <end position="183"/>
    </location>
</feature>
<protein>
    <submittedName>
        <fullName evidence="2">Uncharacterized protein</fullName>
    </submittedName>
</protein>
<dbReference type="Proteomes" id="UP000244855">
    <property type="component" value="Unassembled WGS sequence"/>
</dbReference>
<feature type="region of interest" description="Disordered" evidence="1">
    <location>
        <begin position="111"/>
        <end position="190"/>
    </location>
</feature>
<evidence type="ECO:0000256" key="1">
    <source>
        <dbReference type="SAM" id="MobiDB-lite"/>
    </source>
</evidence>
<organism evidence="2 3">
    <name type="scientific">Periconia macrospinosa</name>
    <dbReference type="NCBI Taxonomy" id="97972"/>
    <lineage>
        <taxon>Eukaryota</taxon>
        <taxon>Fungi</taxon>
        <taxon>Dikarya</taxon>
        <taxon>Ascomycota</taxon>
        <taxon>Pezizomycotina</taxon>
        <taxon>Dothideomycetes</taxon>
        <taxon>Pleosporomycetidae</taxon>
        <taxon>Pleosporales</taxon>
        <taxon>Massarineae</taxon>
        <taxon>Periconiaceae</taxon>
        <taxon>Periconia</taxon>
    </lineage>
</organism>
<evidence type="ECO:0000313" key="2">
    <source>
        <dbReference type="EMBL" id="PVH98713.1"/>
    </source>
</evidence>
<feature type="compositionally biased region" description="Basic and acidic residues" evidence="1">
    <location>
        <begin position="240"/>
        <end position="251"/>
    </location>
</feature>
<sequence>MEDSNSNSIEGTVKLDILDKIWDVLKESSDSSDQELGNWLKENYLEEPQYAIQTRGNFRSIDQAFKRARLLTGRAQDEWPMWSPTFKNNAATFRKFVYGDEKPSQKIIRIKIPSKEAATPPQQVPSMSGTVTSSQPLPLPQAENSPTLSSAPQDGLAPENAAKDTATVQIQKDTSVPLSTGVQSDRARSQSYAMVESLSSESIESFIREHPELAVCAEPVTTNLDRLPGGSKRNNNKKRKIDDSNNSDRECVGATRSSKRQKANSIPVVSEAEASTSARTKNSVTQTKKGRKATAPPVITEKRVTRAALNKNKNKEMETDDNPPTNNGKTPPEVEDVQMENDEAELLKIGLNFTSPRKVSEAPSTGDSAVFGMTTNTAPSSTRDASHDTQVMSDSATQYIPTTGINETTSTSANFPSSEMNGNKTGKVVFFARIDTAQGPIDVEFSQDKLGDVELLSTYLQEYVEGRDKINKNLSFDEWHSIRTPRQV</sequence>
<name>A0A2V1DM47_9PLEO</name>
<keyword evidence="3" id="KW-1185">Reference proteome</keyword>